<organism evidence="2 3">
    <name type="scientific">Acorus calamus</name>
    <name type="common">Sweet flag</name>
    <dbReference type="NCBI Taxonomy" id="4465"/>
    <lineage>
        <taxon>Eukaryota</taxon>
        <taxon>Viridiplantae</taxon>
        <taxon>Streptophyta</taxon>
        <taxon>Embryophyta</taxon>
        <taxon>Tracheophyta</taxon>
        <taxon>Spermatophyta</taxon>
        <taxon>Magnoliopsida</taxon>
        <taxon>Liliopsida</taxon>
        <taxon>Acoraceae</taxon>
        <taxon>Acorus</taxon>
    </lineage>
</organism>
<reference evidence="2" key="2">
    <citation type="submission" date="2023-06" db="EMBL/GenBank/DDBJ databases">
        <authorList>
            <person name="Ma L."/>
            <person name="Liu K.-W."/>
            <person name="Li Z."/>
            <person name="Hsiao Y.-Y."/>
            <person name="Qi Y."/>
            <person name="Fu T."/>
            <person name="Tang G."/>
            <person name="Zhang D."/>
            <person name="Sun W.-H."/>
            <person name="Liu D.-K."/>
            <person name="Li Y."/>
            <person name="Chen G.-Z."/>
            <person name="Liu X.-D."/>
            <person name="Liao X.-Y."/>
            <person name="Jiang Y.-T."/>
            <person name="Yu X."/>
            <person name="Hao Y."/>
            <person name="Huang J."/>
            <person name="Zhao X.-W."/>
            <person name="Ke S."/>
            <person name="Chen Y.-Y."/>
            <person name="Wu W.-L."/>
            <person name="Hsu J.-L."/>
            <person name="Lin Y.-F."/>
            <person name="Huang M.-D."/>
            <person name="Li C.-Y."/>
            <person name="Huang L."/>
            <person name="Wang Z.-W."/>
            <person name="Zhao X."/>
            <person name="Zhong W.-Y."/>
            <person name="Peng D.-H."/>
            <person name="Ahmad S."/>
            <person name="Lan S."/>
            <person name="Zhang J.-S."/>
            <person name="Tsai W.-C."/>
            <person name="Van De Peer Y."/>
            <person name="Liu Z.-J."/>
        </authorList>
    </citation>
    <scope>NUCLEOTIDE SEQUENCE</scope>
    <source>
        <strain evidence="2">CP</strain>
        <tissue evidence="2">Leaves</tissue>
    </source>
</reference>
<dbReference type="EMBL" id="JAUJYO010000015">
    <property type="protein sequence ID" value="KAK1296822.1"/>
    <property type="molecule type" value="Genomic_DNA"/>
</dbReference>
<gene>
    <name evidence="2" type="ORF">QJS10_CPB15g00841</name>
</gene>
<feature type="compositionally biased region" description="Basic and acidic residues" evidence="1">
    <location>
        <begin position="173"/>
        <end position="188"/>
    </location>
</feature>
<name>A0AAV9D7H7_ACOCL</name>
<feature type="compositionally biased region" description="Acidic residues" evidence="1">
    <location>
        <begin position="9"/>
        <end position="18"/>
    </location>
</feature>
<comment type="caution">
    <text evidence="2">The sequence shown here is derived from an EMBL/GenBank/DDBJ whole genome shotgun (WGS) entry which is preliminary data.</text>
</comment>
<evidence type="ECO:0000256" key="1">
    <source>
        <dbReference type="SAM" id="MobiDB-lite"/>
    </source>
</evidence>
<sequence length="216" mass="24384">MAGKSALSEVEELNEEGEIDPKRPGQGQRISARSQRQGPGGSGTASIRTFEELETIFDEHFIYNRRRKMDLGDLMKIQMNSGKMIWQYVDRFHILKFKVEDCNEDVVVMAFRNSLSSENGLKESLIKRTPSDLQDLMERAEKYAKVEEESKLLKQAVAAFKSSSACTSPSTKSTRESHPKEPRGEKSRKSGTSTNEVREGQGIYFKIPSSQKLSNI</sequence>
<protein>
    <recommendedName>
        <fullName evidence="4">Retrotransposon gag domain-containing protein</fullName>
    </recommendedName>
</protein>
<reference evidence="2" key="1">
    <citation type="journal article" date="2023" name="Nat. Commun.">
        <title>Diploid and tetraploid genomes of Acorus and the evolution of monocots.</title>
        <authorList>
            <person name="Ma L."/>
            <person name="Liu K.W."/>
            <person name="Li Z."/>
            <person name="Hsiao Y.Y."/>
            <person name="Qi Y."/>
            <person name="Fu T."/>
            <person name="Tang G.D."/>
            <person name="Zhang D."/>
            <person name="Sun W.H."/>
            <person name="Liu D.K."/>
            <person name="Li Y."/>
            <person name="Chen G.Z."/>
            <person name="Liu X.D."/>
            <person name="Liao X.Y."/>
            <person name="Jiang Y.T."/>
            <person name="Yu X."/>
            <person name="Hao Y."/>
            <person name="Huang J."/>
            <person name="Zhao X.W."/>
            <person name="Ke S."/>
            <person name="Chen Y.Y."/>
            <person name="Wu W.L."/>
            <person name="Hsu J.L."/>
            <person name="Lin Y.F."/>
            <person name="Huang M.D."/>
            <person name="Li C.Y."/>
            <person name="Huang L."/>
            <person name="Wang Z.W."/>
            <person name="Zhao X."/>
            <person name="Zhong W.Y."/>
            <person name="Peng D.H."/>
            <person name="Ahmad S."/>
            <person name="Lan S."/>
            <person name="Zhang J.S."/>
            <person name="Tsai W.C."/>
            <person name="Van de Peer Y."/>
            <person name="Liu Z.J."/>
        </authorList>
    </citation>
    <scope>NUCLEOTIDE SEQUENCE</scope>
    <source>
        <strain evidence="2">CP</strain>
    </source>
</reference>
<accession>A0AAV9D7H7</accession>
<keyword evidence="3" id="KW-1185">Reference proteome</keyword>
<feature type="compositionally biased region" description="Polar residues" evidence="1">
    <location>
        <begin position="28"/>
        <end position="37"/>
    </location>
</feature>
<evidence type="ECO:0008006" key="4">
    <source>
        <dbReference type="Google" id="ProtNLM"/>
    </source>
</evidence>
<evidence type="ECO:0000313" key="3">
    <source>
        <dbReference type="Proteomes" id="UP001180020"/>
    </source>
</evidence>
<feature type="region of interest" description="Disordered" evidence="1">
    <location>
        <begin position="160"/>
        <end position="216"/>
    </location>
</feature>
<dbReference type="Proteomes" id="UP001180020">
    <property type="component" value="Unassembled WGS sequence"/>
</dbReference>
<feature type="region of interest" description="Disordered" evidence="1">
    <location>
        <begin position="1"/>
        <end position="45"/>
    </location>
</feature>
<evidence type="ECO:0000313" key="2">
    <source>
        <dbReference type="EMBL" id="KAK1296822.1"/>
    </source>
</evidence>
<feature type="compositionally biased region" description="Low complexity" evidence="1">
    <location>
        <begin position="162"/>
        <end position="172"/>
    </location>
</feature>
<dbReference type="AlphaFoldDB" id="A0AAV9D7H7"/>
<proteinExistence type="predicted"/>